<dbReference type="Proteomes" id="UP000321328">
    <property type="component" value="Unassembled WGS sequence"/>
</dbReference>
<name>A0A511D9R5_9PSEU</name>
<proteinExistence type="predicted"/>
<gene>
    <name evidence="1" type="ORF">PA7_35250</name>
</gene>
<dbReference type="AlphaFoldDB" id="A0A511D9R5"/>
<evidence type="ECO:0000313" key="1">
    <source>
        <dbReference type="EMBL" id="GEL19688.1"/>
    </source>
</evidence>
<comment type="caution">
    <text evidence="1">The sequence shown here is derived from an EMBL/GenBank/DDBJ whole genome shotgun (WGS) entry which is preliminary data.</text>
</comment>
<evidence type="ECO:0000313" key="2">
    <source>
        <dbReference type="Proteomes" id="UP000321328"/>
    </source>
</evidence>
<sequence length="60" mass="6743">MLWFAAVDSDFIVSSSRPGERRAMTCEIARSTGFTAGDARPTRRNHSRTGITVRVAFRLR</sequence>
<protein>
    <submittedName>
        <fullName evidence="1">Uncharacterized protein</fullName>
    </submittedName>
</protein>
<dbReference type="EMBL" id="BJVI01000043">
    <property type="protein sequence ID" value="GEL19688.1"/>
    <property type="molecule type" value="Genomic_DNA"/>
</dbReference>
<accession>A0A511D9R5</accession>
<keyword evidence="2" id="KW-1185">Reference proteome</keyword>
<reference evidence="1 2" key="1">
    <citation type="submission" date="2019-07" db="EMBL/GenBank/DDBJ databases">
        <title>Whole genome shotgun sequence of Pseudonocardia asaccharolytica NBRC 16224.</title>
        <authorList>
            <person name="Hosoyama A."/>
            <person name="Uohara A."/>
            <person name="Ohji S."/>
            <person name="Ichikawa N."/>
        </authorList>
    </citation>
    <scope>NUCLEOTIDE SEQUENCE [LARGE SCALE GENOMIC DNA]</scope>
    <source>
        <strain evidence="1 2">NBRC 16224</strain>
    </source>
</reference>
<organism evidence="1 2">
    <name type="scientific">Pseudonocardia asaccharolytica DSM 44247 = NBRC 16224</name>
    <dbReference type="NCBI Taxonomy" id="1123024"/>
    <lineage>
        <taxon>Bacteria</taxon>
        <taxon>Bacillati</taxon>
        <taxon>Actinomycetota</taxon>
        <taxon>Actinomycetes</taxon>
        <taxon>Pseudonocardiales</taxon>
        <taxon>Pseudonocardiaceae</taxon>
        <taxon>Pseudonocardia</taxon>
    </lineage>
</organism>